<evidence type="ECO:0000259" key="1">
    <source>
        <dbReference type="PROSITE" id="PS51379"/>
    </source>
</evidence>
<dbReference type="PANTHER" id="PTHR43534:SF1">
    <property type="entry name" value="4FE-4S CLUSTER CONTAINING PARA FAMILY ATPASE PROTEIN"/>
    <property type="match status" value="1"/>
</dbReference>
<sequence>METYKGKSNNAKEIVVISGKGGTGKTVIAASFAALAKNKVMADCDVDAADLHLLLHPEILQRHDFKGGKKAVIDRERCNECGKCEEVCRFNAIENFVVDPISCEGCGVCSHICPEGAIKMEDNLSGKWYISRTKYGPLVHANLGIAEENSGKLVTVVRQMLN</sequence>
<dbReference type="PROSITE" id="PS51379">
    <property type="entry name" value="4FE4S_FER_2"/>
    <property type="match status" value="2"/>
</dbReference>
<comment type="caution">
    <text evidence="2">The sequence shown here is derived from an EMBL/GenBank/DDBJ whole genome shotgun (WGS) entry which is preliminary data.</text>
</comment>
<dbReference type="InterPro" id="IPR017896">
    <property type="entry name" value="4Fe4S_Fe-S-bd"/>
</dbReference>
<dbReference type="AlphaFoldDB" id="X1MQH7"/>
<proteinExistence type="predicted"/>
<dbReference type="SUPFAM" id="SSF54862">
    <property type="entry name" value="4Fe-4S ferredoxins"/>
    <property type="match status" value="1"/>
</dbReference>
<dbReference type="Gene3D" id="3.40.50.300">
    <property type="entry name" value="P-loop containing nucleotide triphosphate hydrolases"/>
    <property type="match status" value="1"/>
</dbReference>
<dbReference type="InterPro" id="IPR017900">
    <property type="entry name" value="4Fe4S_Fe_S_CS"/>
</dbReference>
<gene>
    <name evidence="2" type="ORF">S06H3_31254</name>
</gene>
<accession>X1MQH7</accession>
<feature type="domain" description="4Fe-4S ferredoxin-type" evidence="1">
    <location>
        <begin position="69"/>
        <end position="93"/>
    </location>
</feature>
<dbReference type="SUPFAM" id="SSF52540">
    <property type="entry name" value="P-loop containing nucleoside triphosphate hydrolases"/>
    <property type="match status" value="1"/>
</dbReference>
<dbReference type="Pfam" id="PF00037">
    <property type="entry name" value="Fer4"/>
    <property type="match status" value="2"/>
</dbReference>
<name>X1MQH7_9ZZZZ</name>
<reference evidence="2" key="1">
    <citation type="journal article" date="2014" name="Front. Microbiol.">
        <title>High frequency of phylogenetically diverse reductive dehalogenase-homologous genes in deep subseafloor sedimentary metagenomes.</title>
        <authorList>
            <person name="Kawai M."/>
            <person name="Futagami T."/>
            <person name="Toyoda A."/>
            <person name="Takaki Y."/>
            <person name="Nishi S."/>
            <person name="Hori S."/>
            <person name="Arai W."/>
            <person name="Tsubouchi T."/>
            <person name="Morono Y."/>
            <person name="Uchiyama I."/>
            <person name="Ito T."/>
            <person name="Fujiyama A."/>
            <person name="Inagaki F."/>
            <person name="Takami H."/>
        </authorList>
    </citation>
    <scope>NUCLEOTIDE SEQUENCE</scope>
    <source>
        <strain evidence="2">Expedition CK06-06</strain>
    </source>
</reference>
<dbReference type="InterPro" id="IPR027417">
    <property type="entry name" value="P-loop_NTPase"/>
</dbReference>
<dbReference type="Gene3D" id="3.30.70.20">
    <property type="match status" value="1"/>
</dbReference>
<dbReference type="Pfam" id="PF01656">
    <property type="entry name" value="CbiA"/>
    <property type="match status" value="1"/>
</dbReference>
<feature type="domain" description="4Fe-4S ferredoxin-type" evidence="1">
    <location>
        <begin position="94"/>
        <end position="123"/>
    </location>
</feature>
<dbReference type="EMBL" id="BARV01018487">
    <property type="protein sequence ID" value="GAI20296.1"/>
    <property type="molecule type" value="Genomic_DNA"/>
</dbReference>
<evidence type="ECO:0000313" key="2">
    <source>
        <dbReference type="EMBL" id="GAI20296.1"/>
    </source>
</evidence>
<dbReference type="InterPro" id="IPR002586">
    <property type="entry name" value="CobQ/CobB/MinD/ParA_Nub-bd_dom"/>
</dbReference>
<dbReference type="PANTHER" id="PTHR43534">
    <property type="entry name" value="MIND SUPERFAMILY P-LOOP ATPASE CONTAINING AN INSERTED FERREDOXIN DOMAIN"/>
    <property type="match status" value="1"/>
</dbReference>
<dbReference type="PROSITE" id="PS00198">
    <property type="entry name" value="4FE4S_FER_1"/>
    <property type="match status" value="1"/>
</dbReference>
<protein>
    <recommendedName>
        <fullName evidence="1">4Fe-4S ferredoxin-type domain-containing protein</fullName>
    </recommendedName>
</protein>
<organism evidence="2">
    <name type="scientific">marine sediment metagenome</name>
    <dbReference type="NCBI Taxonomy" id="412755"/>
    <lineage>
        <taxon>unclassified sequences</taxon>
        <taxon>metagenomes</taxon>
        <taxon>ecological metagenomes</taxon>
    </lineage>
</organism>